<evidence type="ECO:0000313" key="2">
    <source>
        <dbReference type="Proteomes" id="UP000308600"/>
    </source>
</evidence>
<gene>
    <name evidence="1" type="ORF">BDN72DRAFT_406710</name>
</gene>
<protein>
    <submittedName>
        <fullName evidence="1">Uncharacterized protein</fullName>
    </submittedName>
</protein>
<proteinExistence type="predicted"/>
<accession>A0ACD3A8A0</accession>
<dbReference type="EMBL" id="ML208606">
    <property type="protein sequence ID" value="TFK62093.1"/>
    <property type="molecule type" value="Genomic_DNA"/>
</dbReference>
<keyword evidence="2" id="KW-1185">Reference proteome</keyword>
<reference evidence="1 2" key="1">
    <citation type="journal article" date="2019" name="Nat. Ecol. Evol.">
        <title>Megaphylogeny resolves global patterns of mushroom evolution.</title>
        <authorList>
            <person name="Varga T."/>
            <person name="Krizsan K."/>
            <person name="Foldi C."/>
            <person name="Dima B."/>
            <person name="Sanchez-Garcia M."/>
            <person name="Sanchez-Ramirez S."/>
            <person name="Szollosi G.J."/>
            <person name="Szarkandi J.G."/>
            <person name="Papp V."/>
            <person name="Albert L."/>
            <person name="Andreopoulos W."/>
            <person name="Angelini C."/>
            <person name="Antonin V."/>
            <person name="Barry K.W."/>
            <person name="Bougher N.L."/>
            <person name="Buchanan P."/>
            <person name="Buyck B."/>
            <person name="Bense V."/>
            <person name="Catcheside P."/>
            <person name="Chovatia M."/>
            <person name="Cooper J."/>
            <person name="Damon W."/>
            <person name="Desjardin D."/>
            <person name="Finy P."/>
            <person name="Geml J."/>
            <person name="Haridas S."/>
            <person name="Hughes K."/>
            <person name="Justo A."/>
            <person name="Karasinski D."/>
            <person name="Kautmanova I."/>
            <person name="Kiss B."/>
            <person name="Kocsube S."/>
            <person name="Kotiranta H."/>
            <person name="LaButti K.M."/>
            <person name="Lechner B.E."/>
            <person name="Liimatainen K."/>
            <person name="Lipzen A."/>
            <person name="Lukacs Z."/>
            <person name="Mihaltcheva S."/>
            <person name="Morgado L.N."/>
            <person name="Niskanen T."/>
            <person name="Noordeloos M.E."/>
            <person name="Ohm R.A."/>
            <person name="Ortiz-Santana B."/>
            <person name="Ovrebo C."/>
            <person name="Racz N."/>
            <person name="Riley R."/>
            <person name="Savchenko A."/>
            <person name="Shiryaev A."/>
            <person name="Soop K."/>
            <person name="Spirin V."/>
            <person name="Szebenyi C."/>
            <person name="Tomsovsky M."/>
            <person name="Tulloss R.E."/>
            <person name="Uehling J."/>
            <person name="Grigoriev I.V."/>
            <person name="Vagvolgyi C."/>
            <person name="Papp T."/>
            <person name="Martin F.M."/>
            <person name="Miettinen O."/>
            <person name="Hibbett D.S."/>
            <person name="Nagy L.G."/>
        </authorList>
    </citation>
    <scope>NUCLEOTIDE SEQUENCE [LARGE SCALE GENOMIC DNA]</scope>
    <source>
        <strain evidence="1 2">NL-1719</strain>
    </source>
</reference>
<name>A0ACD3A8A0_9AGAR</name>
<organism evidence="1 2">
    <name type="scientific">Pluteus cervinus</name>
    <dbReference type="NCBI Taxonomy" id="181527"/>
    <lineage>
        <taxon>Eukaryota</taxon>
        <taxon>Fungi</taxon>
        <taxon>Dikarya</taxon>
        <taxon>Basidiomycota</taxon>
        <taxon>Agaricomycotina</taxon>
        <taxon>Agaricomycetes</taxon>
        <taxon>Agaricomycetidae</taxon>
        <taxon>Agaricales</taxon>
        <taxon>Pluteineae</taxon>
        <taxon>Pluteaceae</taxon>
        <taxon>Pluteus</taxon>
    </lineage>
</organism>
<sequence>MCRASKEPEPISRASSLSKPNPTPQSIELKSGWDEMLDGPKKGLARIIPRSMSPTSSSKSRSPSPRQSPRQSAATEEDAAFMASTLSYLGSPPARTLGLSPTMDRSALLSPPPMHSPARRSMSISSTPVAPPMPAAPLPAVPRIVTEYTPKDTLRHSAQDDASSFAPSSVTSMLDSPWPAPPPSPPTPTASPRDSPPSPTSRSPTPQSSGGRARRERSGTITAPPTSAPARRERSGTITSPPPPASAPARINTRQPAAIEALDSPQSLEFGYPLTPTVTPPQLRARPFLGSTVPAASNSLPLFTLPVQNSRSNRGEITPTGGVRPLLPKKGNGSHGVATKQPSVKSLHQRLASGSSTRSTATNNNNEVIYMTVVKETV</sequence>
<dbReference type="Proteomes" id="UP000308600">
    <property type="component" value="Unassembled WGS sequence"/>
</dbReference>
<evidence type="ECO:0000313" key="1">
    <source>
        <dbReference type="EMBL" id="TFK62093.1"/>
    </source>
</evidence>